<dbReference type="RefSeq" id="WP_185446951.1">
    <property type="nucleotide sequence ID" value="NZ_CP043661.1"/>
</dbReference>
<proteinExistence type="predicted"/>
<accession>A0A7G6WVS1</accession>
<gene>
    <name evidence="3" type="ORF">F1D05_09550</name>
</gene>
<feature type="compositionally biased region" description="Basic and acidic residues" evidence="1">
    <location>
        <begin position="135"/>
        <end position="154"/>
    </location>
</feature>
<dbReference type="Proteomes" id="UP000515563">
    <property type="component" value="Chromosome"/>
</dbReference>
<dbReference type="KEGG" id="kqi:F1D05_09550"/>
<sequence length="154" mass="17022">MTTTDGARPAQRRTRTATVPPARTSETTRAALVSRWARITTGTPVLVWVITIRLATVFIDYLLILTTALSIIPALGAYLHQQSGASLGTPTANGAIALWLVPFLFVVVMLAVAQIAFMRWLWRTGSTRIAKIKHDRPSRPEHQEPKPSKTEPLR</sequence>
<evidence type="ECO:0000256" key="2">
    <source>
        <dbReference type="SAM" id="Phobius"/>
    </source>
</evidence>
<feature type="transmembrane region" description="Helical" evidence="2">
    <location>
        <begin position="96"/>
        <end position="122"/>
    </location>
</feature>
<feature type="transmembrane region" description="Helical" evidence="2">
    <location>
        <begin position="45"/>
        <end position="76"/>
    </location>
</feature>
<keyword evidence="2" id="KW-1133">Transmembrane helix</keyword>
<protein>
    <submittedName>
        <fullName evidence="3">Uncharacterized protein</fullName>
    </submittedName>
</protein>
<reference evidence="3 4" key="2">
    <citation type="journal article" date="2020" name="Microbiol. Resour. Announc.">
        <title>Antarctic desert soil bacteria exhibit high novel natural product potential, evaluated through long-read genome sequencing and comparative genomics.</title>
        <authorList>
            <person name="Benaud N."/>
            <person name="Edwards R.J."/>
            <person name="Amos T.G."/>
            <person name="D'Agostino P.M."/>
            <person name="Gutierrez-Chavez C."/>
            <person name="Montgomery K."/>
            <person name="Nicetic I."/>
            <person name="Ferrari B.C."/>
        </authorList>
    </citation>
    <scope>NUCLEOTIDE SEQUENCE [LARGE SCALE GENOMIC DNA]</scope>
    <source>
        <strain evidence="3 4">SPB151</strain>
    </source>
</reference>
<name>A0A7G6WVS1_9ACTN</name>
<evidence type="ECO:0000313" key="3">
    <source>
        <dbReference type="EMBL" id="QNE18086.1"/>
    </source>
</evidence>
<keyword evidence="2" id="KW-0812">Transmembrane</keyword>
<organism evidence="3 4">
    <name type="scientific">Kribbella qitaiheensis</name>
    <dbReference type="NCBI Taxonomy" id="1544730"/>
    <lineage>
        <taxon>Bacteria</taxon>
        <taxon>Bacillati</taxon>
        <taxon>Actinomycetota</taxon>
        <taxon>Actinomycetes</taxon>
        <taxon>Propionibacteriales</taxon>
        <taxon>Kribbellaceae</taxon>
        <taxon>Kribbella</taxon>
    </lineage>
</organism>
<feature type="region of interest" description="Disordered" evidence="1">
    <location>
        <begin position="132"/>
        <end position="154"/>
    </location>
</feature>
<dbReference type="AlphaFoldDB" id="A0A7G6WVS1"/>
<feature type="region of interest" description="Disordered" evidence="1">
    <location>
        <begin position="1"/>
        <end position="25"/>
    </location>
</feature>
<reference evidence="4" key="1">
    <citation type="submission" date="2019-09" db="EMBL/GenBank/DDBJ databases">
        <title>Antimicrobial potential of Antarctic Bacteria.</title>
        <authorList>
            <person name="Benaud N."/>
            <person name="Edwards R.J."/>
            <person name="Ferrari B.C."/>
        </authorList>
    </citation>
    <scope>NUCLEOTIDE SEQUENCE [LARGE SCALE GENOMIC DNA]</scope>
    <source>
        <strain evidence="4">SPB151</strain>
    </source>
</reference>
<keyword evidence="2" id="KW-0472">Membrane</keyword>
<evidence type="ECO:0000256" key="1">
    <source>
        <dbReference type="SAM" id="MobiDB-lite"/>
    </source>
</evidence>
<dbReference type="EMBL" id="CP043661">
    <property type="protein sequence ID" value="QNE18086.1"/>
    <property type="molecule type" value="Genomic_DNA"/>
</dbReference>
<evidence type="ECO:0000313" key="4">
    <source>
        <dbReference type="Proteomes" id="UP000515563"/>
    </source>
</evidence>
<keyword evidence="4" id="KW-1185">Reference proteome</keyword>